<proteinExistence type="predicted"/>
<dbReference type="KEGG" id="vcn:VOLCADRAFT_100057"/>
<organism evidence="3">
    <name type="scientific">Volvox carteri f. nagariensis</name>
    <dbReference type="NCBI Taxonomy" id="3068"/>
    <lineage>
        <taxon>Eukaryota</taxon>
        <taxon>Viridiplantae</taxon>
        <taxon>Chlorophyta</taxon>
        <taxon>core chlorophytes</taxon>
        <taxon>Chlorophyceae</taxon>
        <taxon>CS clade</taxon>
        <taxon>Chlamydomonadales</taxon>
        <taxon>Volvocaceae</taxon>
        <taxon>Volvox</taxon>
    </lineage>
</organism>
<dbReference type="OrthoDB" id="545996at2759"/>
<feature type="region of interest" description="Disordered" evidence="1">
    <location>
        <begin position="48"/>
        <end position="81"/>
    </location>
</feature>
<sequence length="671" mass="71554">MFSLMCVGILDKSVPFMCIFSVGYAGVIQALDSPSSAEEASFRLGSPVAELQGPSPSEMSPVQIRRPPPVDSELSTPGSGGYASPSVLFAIPPASLMRSSVQNPLYVDRPPSTEGDDNVARVLAMSPRADQSHASRLPRCTFESGWSSSSISAERSISLHASQHEYDDRVSSLPHADPTASPAVSSVRQLIPLMPQVDETPRRIIKNLSATARGSALGADLAKTTCTFSSRMHGAEKGLGGAGLQLPSNSSRRPFKTDEAGMATPCSATFPGRVEREPVPAAAFRSAARNSTATVVHNACDPSIGRKAAQQAGSTKLVNIANVPSNIVSLDRDDTFSAGRALDQTPRKGVRVPAQDGEKHWQNADGRSKEATKAQQRHTAELGMQGGKCSKGTQMLASWLLLSVVLALALLGNHFTAEWWKPPTRVLVAAPYNTGPVCFLERYPGANDLPQAAPSPIRRLPMQLPNCHALDGFLQSFRRAPSLALSSSGEHGPATHFHTNVSGVPSVITCDEDQSGLTLASPPIVAMGNGEALQAILNASDTDDLRVSDKPVLRTFLSARLYGWNLPEFLLGAVTAGFVGKLLAWCVEQLFPCFKRRQKALRRALVQGSTVTSPQSPTVGRILRPKWPQGAAKVDEQVAQVNVAMLTTYESQSIASGSLVWNGNKLVYLEG</sequence>
<evidence type="ECO:0000313" key="3">
    <source>
        <dbReference type="Proteomes" id="UP000001058"/>
    </source>
</evidence>
<gene>
    <name evidence="2" type="ORF">VOLCADRAFT_100057</name>
</gene>
<protein>
    <submittedName>
        <fullName evidence="2">Uncharacterized protein</fullName>
    </submittedName>
</protein>
<accession>D8UJB2</accession>
<evidence type="ECO:0000256" key="1">
    <source>
        <dbReference type="SAM" id="MobiDB-lite"/>
    </source>
</evidence>
<keyword evidence="3" id="KW-1185">Reference proteome</keyword>
<feature type="region of interest" description="Disordered" evidence="1">
    <location>
        <begin position="345"/>
        <end position="369"/>
    </location>
</feature>
<dbReference type="AlphaFoldDB" id="D8UJB2"/>
<feature type="compositionally biased region" description="Basic and acidic residues" evidence="1">
    <location>
        <begin position="356"/>
        <end position="369"/>
    </location>
</feature>
<dbReference type="EMBL" id="GL378424">
    <property type="protein sequence ID" value="EFJ40192.1"/>
    <property type="molecule type" value="Genomic_DNA"/>
</dbReference>
<name>D8UJB2_VOLCA</name>
<evidence type="ECO:0000313" key="2">
    <source>
        <dbReference type="EMBL" id="EFJ40192.1"/>
    </source>
</evidence>
<dbReference type="InParanoid" id="D8UJB2"/>
<reference evidence="2 3" key="1">
    <citation type="journal article" date="2010" name="Science">
        <title>Genomic analysis of organismal complexity in the multicellular green alga Volvox carteri.</title>
        <authorList>
            <person name="Prochnik S.E."/>
            <person name="Umen J."/>
            <person name="Nedelcu A.M."/>
            <person name="Hallmann A."/>
            <person name="Miller S.M."/>
            <person name="Nishii I."/>
            <person name="Ferris P."/>
            <person name="Kuo A."/>
            <person name="Mitros T."/>
            <person name="Fritz-Laylin L.K."/>
            <person name="Hellsten U."/>
            <person name="Chapman J."/>
            <person name="Simakov O."/>
            <person name="Rensing S.A."/>
            <person name="Terry A."/>
            <person name="Pangilinan J."/>
            <person name="Kapitonov V."/>
            <person name="Jurka J."/>
            <person name="Salamov A."/>
            <person name="Shapiro H."/>
            <person name="Schmutz J."/>
            <person name="Grimwood J."/>
            <person name="Lindquist E."/>
            <person name="Lucas S."/>
            <person name="Grigoriev I.V."/>
            <person name="Schmitt R."/>
            <person name="Kirk D."/>
            <person name="Rokhsar D.S."/>
        </authorList>
    </citation>
    <scope>NUCLEOTIDE SEQUENCE [LARGE SCALE GENOMIC DNA]</scope>
    <source>
        <strain evidence="3">f. Nagariensis / Eve</strain>
    </source>
</reference>
<dbReference type="RefSeq" id="XP_002958736.1">
    <property type="nucleotide sequence ID" value="XM_002958690.1"/>
</dbReference>
<dbReference type="GeneID" id="9628195"/>
<dbReference type="Proteomes" id="UP000001058">
    <property type="component" value="Unassembled WGS sequence"/>
</dbReference>